<protein>
    <recommendedName>
        <fullName evidence="9">Membrane fusion protein (MFP) family protein</fullName>
    </recommendedName>
</protein>
<dbReference type="SUPFAM" id="SSF111369">
    <property type="entry name" value="HlyD-like secretion proteins"/>
    <property type="match status" value="2"/>
</dbReference>
<comment type="subcellular location">
    <subcellularLocation>
        <location evidence="1 9">Cell inner membrane</location>
        <topology evidence="1 9">Single-pass membrane protein</topology>
    </subcellularLocation>
</comment>
<dbReference type="Pfam" id="PF25994">
    <property type="entry name" value="HH_AprE"/>
    <property type="match status" value="1"/>
</dbReference>
<dbReference type="EMBL" id="FOWZ01000005">
    <property type="protein sequence ID" value="SFP42282.1"/>
    <property type="molecule type" value="Genomic_DNA"/>
</dbReference>
<dbReference type="Proteomes" id="UP000199331">
    <property type="component" value="Unassembled WGS sequence"/>
</dbReference>
<dbReference type="GO" id="GO:0015031">
    <property type="term" value="P:protein transport"/>
    <property type="evidence" value="ECO:0007669"/>
    <property type="project" value="InterPro"/>
</dbReference>
<keyword evidence="3 9" id="KW-0813">Transport</keyword>
<comment type="similarity">
    <text evidence="2 9">Belongs to the membrane fusion protein (MFP) (TC 8.A.1) family.</text>
</comment>
<evidence type="ECO:0000259" key="11">
    <source>
        <dbReference type="Pfam" id="PF25994"/>
    </source>
</evidence>
<evidence type="ECO:0000256" key="1">
    <source>
        <dbReference type="ARBA" id="ARBA00004377"/>
    </source>
</evidence>
<name>A0A1I5Q7Z6_9SPHN</name>
<dbReference type="PANTHER" id="PTHR30386">
    <property type="entry name" value="MEMBRANE FUSION SUBUNIT OF EMRAB-TOLC MULTIDRUG EFFLUX PUMP"/>
    <property type="match status" value="1"/>
</dbReference>
<evidence type="ECO:0000256" key="4">
    <source>
        <dbReference type="ARBA" id="ARBA00022475"/>
    </source>
</evidence>
<keyword evidence="6 9" id="KW-0812">Transmembrane</keyword>
<evidence type="ECO:0000256" key="10">
    <source>
        <dbReference type="SAM" id="Coils"/>
    </source>
</evidence>
<dbReference type="Gene3D" id="2.40.30.170">
    <property type="match status" value="1"/>
</dbReference>
<dbReference type="OrthoDB" id="9810980at2"/>
<dbReference type="Gene3D" id="1.10.287.470">
    <property type="entry name" value="Helix hairpin bin"/>
    <property type="match status" value="1"/>
</dbReference>
<evidence type="ECO:0000256" key="5">
    <source>
        <dbReference type="ARBA" id="ARBA00022519"/>
    </source>
</evidence>
<gene>
    <name evidence="13" type="ORF">SAMN04488060_2814</name>
</gene>
<feature type="transmembrane region" description="Helical" evidence="9">
    <location>
        <begin position="31"/>
        <end position="49"/>
    </location>
</feature>
<evidence type="ECO:0000256" key="8">
    <source>
        <dbReference type="ARBA" id="ARBA00023136"/>
    </source>
</evidence>
<evidence type="ECO:0000256" key="2">
    <source>
        <dbReference type="ARBA" id="ARBA00009477"/>
    </source>
</evidence>
<evidence type="ECO:0000256" key="7">
    <source>
        <dbReference type="ARBA" id="ARBA00022989"/>
    </source>
</evidence>
<dbReference type="NCBIfam" id="TIGR01843">
    <property type="entry name" value="type_I_hlyD"/>
    <property type="match status" value="1"/>
</dbReference>
<dbReference type="PRINTS" id="PR01490">
    <property type="entry name" value="RTXTOXIND"/>
</dbReference>
<accession>A0A1I5Q7Z6</accession>
<evidence type="ECO:0000313" key="13">
    <source>
        <dbReference type="EMBL" id="SFP42282.1"/>
    </source>
</evidence>
<keyword evidence="8 9" id="KW-0472">Membrane</keyword>
<dbReference type="Pfam" id="PF26002">
    <property type="entry name" value="Beta-barrel_AprE"/>
    <property type="match status" value="1"/>
</dbReference>
<proteinExistence type="inferred from homology"/>
<keyword evidence="4 9" id="KW-1003">Cell membrane</keyword>
<dbReference type="PANTHER" id="PTHR30386:SF26">
    <property type="entry name" value="TRANSPORT PROTEIN COMB"/>
    <property type="match status" value="1"/>
</dbReference>
<evidence type="ECO:0000256" key="3">
    <source>
        <dbReference type="ARBA" id="ARBA00022448"/>
    </source>
</evidence>
<dbReference type="InterPro" id="IPR050739">
    <property type="entry name" value="MFP"/>
</dbReference>
<dbReference type="InterPro" id="IPR058982">
    <property type="entry name" value="Beta-barrel_AprE"/>
</dbReference>
<dbReference type="RefSeq" id="WP_090483080.1">
    <property type="nucleotide sequence ID" value="NZ_FOWZ01000005.1"/>
</dbReference>
<keyword evidence="10" id="KW-0175">Coiled coil</keyword>
<reference evidence="14" key="1">
    <citation type="submission" date="2016-10" db="EMBL/GenBank/DDBJ databases">
        <authorList>
            <person name="Varghese N."/>
            <person name="Submissions S."/>
        </authorList>
    </citation>
    <scope>NUCLEOTIDE SEQUENCE [LARGE SCALE GENOMIC DNA]</scope>
    <source>
        <strain evidence="14">CGMCC 1.7715</strain>
    </source>
</reference>
<evidence type="ECO:0000259" key="12">
    <source>
        <dbReference type="Pfam" id="PF26002"/>
    </source>
</evidence>
<dbReference type="AlphaFoldDB" id="A0A1I5Q7Z6"/>
<dbReference type="InterPro" id="IPR010129">
    <property type="entry name" value="T1SS_HlyD"/>
</dbReference>
<feature type="domain" description="AprE-like beta-barrel" evidence="12">
    <location>
        <begin position="326"/>
        <end position="413"/>
    </location>
</feature>
<dbReference type="STRING" id="604088.SAMN04488060_2814"/>
<dbReference type="InterPro" id="IPR058781">
    <property type="entry name" value="HH_AprE-like"/>
</dbReference>
<feature type="coiled-coil region" evidence="10">
    <location>
        <begin position="228"/>
        <end position="255"/>
    </location>
</feature>
<evidence type="ECO:0000313" key="14">
    <source>
        <dbReference type="Proteomes" id="UP000199331"/>
    </source>
</evidence>
<organism evidence="13 14">
    <name type="scientific">Qipengyuania nanhaisediminis</name>
    <dbReference type="NCBI Taxonomy" id="604088"/>
    <lineage>
        <taxon>Bacteria</taxon>
        <taxon>Pseudomonadati</taxon>
        <taxon>Pseudomonadota</taxon>
        <taxon>Alphaproteobacteria</taxon>
        <taxon>Sphingomonadales</taxon>
        <taxon>Erythrobacteraceae</taxon>
        <taxon>Qipengyuania</taxon>
    </lineage>
</organism>
<evidence type="ECO:0000256" key="9">
    <source>
        <dbReference type="RuleBase" id="RU365093"/>
    </source>
</evidence>
<feature type="domain" description="AprE-like long alpha-helical hairpin" evidence="11">
    <location>
        <begin position="106"/>
        <end position="283"/>
    </location>
</feature>
<keyword evidence="5 9" id="KW-0997">Cell inner membrane</keyword>
<dbReference type="GO" id="GO:0005886">
    <property type="term" value="C:plasma membrane"/>
    <property type="evidence" value="ECO:0007669"/>
    <property type="project" value="UniProtKB-SubCell"/>
</dbReference>
<sequence>MNAFSKITSQLLGEDGEFEAQEIKARKSSNIILWSIAAFTVLAVIWAAFTTVERTVRAAGRVVPSSKLQVVSNLEGGVVQEIMVTAGKEVRRGQILVRLNPAITGSALDSSEAGVSALEARIARLRAEVSGGAPDYGSLPSDQIAIERSLHSARSAELSSLRSAGEARIVQARRSVAEAQSILTARRSNLVTAERELTMLRPLAEQKIVPQIELIQAENAAQVAASEVSAAEASLARAQSSIAEAQAALAQQVSDWRSRAGMELSQAQADLSVQQMTLPGLEDRVDRTVIRAPMSGLVNRVFVTTVGGTVASGEPIVEIVPTDDALYVEAMVRPQDIANVGLSQNAFVEITAYNPAIFGKMAGTVTSISPDAVVNEDTGESFYTVEVQTTDVLKDQDGNPLEIGPGMVANVSLLGEERSILSYLFTPITWLKERAFRE</sequence>
<evidence type="ECO:0000256" key="6">
    <source>
        <dbReference type="ARBA" id="ARBA00022692"/>
    </source>
</evidence>
<keyword evidence="14" id="KW-1185">Reference proteome</keyword>
<dbReference type="Gene3D" id="2.40.50.100">
    <property type="match status" value="2"/>
</dbReference>
<keyword evidence="7 9" id="KW-1133">Transmembrane helix</keyword>